<dbReference type="InterPro" id="IPR001375">
    <property type="entry name" value="Peptidase_S9_cat"/>
</dbReference>
<comment type="caution">
    <text evidence="5">The sequence shown here is derived from an EMBL/GenBank/DDBJ whole genome shotgun (WGS) entry which is preliminary data.</text>
</comment>
<keyword evidence="1" id="KW-0378">Hydrolase</keyword>
<evidence type="ECO:0000259" key="3">
    <source>
        <dbReference type="Pfam" id="PF00326"/>
    </source>
</evidence>
<dbReference type="GO" id="GO:0008236">
    <property type="term" value="F:serine-type peptidase activity"/>
    <property type="evidence" value="ECO:0007669"/>
    <property type="project" value="InterPro"/>
</dbReference>
<evidence type="ECO:0000259" key="4">
    <source>
        <dbReference type="Pfam" id="PF20434"/>
    </source>
</evidence>
<dbReference type="Proteomes" id="UP001209878">
    <property type="component" value="Unassembled WGS sequence"/>
</dbReference>
<organism evidence="5 6">
    <name type="scientific">Ridgeia piscesae</name>
    <name type="common">Tubeworm</name>
    <dbReference type="NCBI Taxonomy" id="27915"/>
    <lineage>
        <taxon>Eukaryota</taxon>
        <taxon>Metazoa</taxon>
        <taxon>Spiralia</taxon>
        <taxon>Lophotrochozoa</taxon>
        <taxon>Annelida</taxon>
        <taxon>Polychaeta</taxon>
        <taxon>Sedentaria</taxon>
        <taxon>Canalipalpata</taxon>
        <taxon>Sabellida</taxon>
        <taxon>Siboglinidae</taxon>
        <taxon>Ridgeia</taxon>
    </lineage>
</organism>
<dbReference type="Gene3D" id="3.40.50.1820">
    <property type="entry name" value="alpha/beta hydrolase"/>
    <property type="match status" value="2"/>
</dbReference>
<feature type="domain" description="BD-FAE-like" evidence="4">
    <location>
        <begin position="97"/>
        <end position="204"/>
    </location>
</feature>
<protein>
    <submittedName>
        <fullName evidence="5">Uncharacterized protein</fullName>
    </submittedName>
</protein>
<dbReference type="InterPro" id="IPR029058">
    <property type="entry name" value="AB_hydrolase_fold"/>
</dbReference>
<evidence type="ECO:0000256" key="2">
    <source>
        <dbReference type="SAM" id="MobiDB-lite"/>
    </source>
</evidence>
<dbReference type="Pfam" id="PF20434">
    <property type="entry name" value="BD-FAE"/>
    <property type="match status" value="1"/>
</dbReference>
<keyword evidence="6" id="KW-1185">Reference proteome</keyword>
<dbReference type="AlphaFoldDB" id="A0AAD9ISJ6"/>
<dbReference type="EMBL" id="JAODUO010005927">
    <property type="protein sequence ID" value="KAK2140176.1"/>
    <property type="molecule type" value="Genomic_DNA"/>
</dbReference>
<proteinExistence type="predicted"/>
<dbReference type="GO" id="GO:0004061">
    <property type="term" value="F:arylformamidase activity"/>
    <property type="evidence" value="ECO:0007669"/>
    <property type="project" value="TreeGrafter"/>
</dbReference>
<dbReference type="InterPro" id="IPR049492">
    <property type="entry name" value="BD-FAE-like_dom"/>
</dbReference>
<sequence>MLKRMVKVATVMATSVIAIPYALAILANLLYGWPRCENKYARALHPKKVFLLNCALLDQLFKVKYLKLVLRSRYFHSTAPRSRLIKDISYGTHDSTLDMYWPRGKGTDDRCPVVVFVYGGTWASGDKAMYALLCTHVADALQVIVCCPNYATYPKGYVDDMVQDIVDCVTWVHKNASLYGGDEEEITLIGHSAGAHLCVMAVLELVMKRLIHTPLPPLAVPSGVTSISESIRFDEQHFDGSSAGPSSGDVSNGENGATGAPPGGGEGRLDPAANSGSFIFVEGQMQKNTDSFCVVEEGIGGRTSGSSDGSDEAPDGATGSKPAGQGEGDIADESGSDGDAELAEPLVVAKGERLLSQSQRELKDLLNSVKTVVGLAGVYHIGDHYEFESARGVEDISSMSRAMYGPENFDRFSPVYVVQNLPKNTSMPPIHLIHGADDHVVPVSSTIKLHRTLSELGCKDTRMTILPECGHIDICFDLMDESRRHHHSVMQEVMQAVQSNS</sequence>
<dbReference type="Pfam" id="PF00326">
    <property type="entry name" value="Peptidase_S9"/>
    <property type="match status" value="1"/>
</dbReference>
<evidence type="ECO:0000313" key="6">
    <source>
        <dbReference type="Proteomes" id="UP001209878"/>
    </source>
</evidence>
<evidence type="ECO:0000313" key="5">
    <source>
        <dbReference type="EMBL" id="KAK2140176.1"/>
    </source>
</evidence>
<dbReference type="PANTHER" id="PTHR48081">
    <property type="entry name" value="AB HYDROLASE SUPERFAMILY PROTEIN C4A8.06C"/>
    <property type="match status" value="1"/>
</dbReference>
<accession>A0AAD9ISJ6</accession>
<feature type="region of interest" description="Disordered" evidence="2">
    <location>
        <begin position="236"/>
        <end position="274"/>
    </location>
</feature>
<evidence type="ECO:0000256" key="1">
    <source>
        <dbReference type="ARBA" id="ARBA00022801"/>
    </source>
</evidence>
<dbReference type="SUPFAM" id="SSF53474">
    <property type="entry name" value="alpha/beta-Hydrolases"/>
    <property type="match status" value="1"/>
</dbReference>
<reference evidence="5" key="1">
    <citation type="journal article" date="2023" name="Mol. Biol. Evol.">
        <title>Third-Generation Sequencing Reveals the Adaptive Role of the Epigenome in Three Deep-Sea Polychaetes.</title>
        <authorList>
            <person name="Perez M."/>
            <person name="Aroh O."/>
            <person name="Sun Y."/>
            <person name="Lan Y."/>
            <person name="Juniper S.K."/>
            <person name="Young C.R."/>
            <person name="Angers B."/>
            <person name="Qian P.Y."/>
        </authorList>
    </citation>
    <scope>NUCLEOTIDE SEQUENCE</scope>
    <source>
        <strain evidence="5">R07B-5</strain>
    </source>
</reference>
<feature type="region of interest" description="Disordered" evidence="2">
    <location>
        <begin position="297"/>
        <end position="338"/>
    </location>
</feature>
<name>A0AAD9ISJ6_RIDPI</name>
<dbReference type="GO" id="GO:0006508">
    <property type="term" value="P:proteolysis"/>
    <property type="evidence" value="ECO:0007669"/>
    <property type="project" value="InterPro"/>
</dbReference>
<feature type="domain" description="Peptidase S9 prolyl oligopeptidase catalytic" evidence="3">
    <location>
        <begin position="395"/>
        <end position="472"/>
    </location>
</feature>
<dbReference type="InterPro" id="IPR050300">
    <property type="entry name" value="GDXG_lipolytic_enzyme"/>
</dbReference>
<gene>
    <name evidence="5" type="ORF">NP493_5855g00001</name>
</gene>
<dbReference type="PANTHER" id="PTHR48081:SF33">
    <property type="entry name" value="KYNURENINE FORMAMIDASE"/>
    <property type="match status" value="1"/>
</dbReference>
<feature type="compositionally biased region" description="Acidic residues" evidence="2">
    <location>
        <begin position="329"/>
        <end position="338"/>
    </location>
</feature>